<dbReference type="InterPro" id="IPR018062">
    <property type="entry name" value="HTH_AraC-typ_CS"/>
</dbReference>
<sequence length="294" mass="33509">MQPDLELVHIRKGESFAAWKHGYPFRTVRWHFHPEYEIHLVVATSGKFYIGDHVGEFGPGQLIMTGPNLPQNWISTIRPGEIVPQRTEVIQFPESFIDGARCAFPEMESVRNLLERSRRGLLFDDETGAAVRPLMRALIEARGVLRLGLFFQILDLLANAPKSQTLASLSFVMDMERAEESDMNRAIGHLRENLHEPLSETELSDLTGQSQSAFSRSFKRHTGTTLVRYRNQMRIDLACHMLLSDPEARVADICYDVGFSNLSNFNRHFLKLKKMSPSEFRATFAANQTIRMAS</sequence>
<keyword evidence="1" id="KW-0805">Transcription regulation</keyword>
<dbReference type="CDD" id="cd06976">
    <property type="entry name" value="cupin_MtlR-like_N"/>
    <property type="match status" value="1"/>
</dbReference>
<dbReference type="KEGG" id="daa:AKL17_2145"/>
<evidence type="ECO:0000256" key="1">
    <source>
        <dbReference type="ARBA" id="ARBA00023015"/>
    </source>
</evidence>
<dbReference type="Gene3D" id="2.60.120.10">
    <property type="entry name" value="Jelly Rolls"/>
    <property type="match status" value="1"/>
</dbReference>
<organism evidence="5 6">
    <name type="scientific">Frigidibacter mobilis</name>
    <dbReference type="NCBI Taxonomy" id="1335048"/>
    <lineage>
        <taxon>Bacteria</taxon>
        <taxon>Pseudomonadati</taxon>
        <taxon>Pseudomonadota</taxon>
        <taxon>Alphaproteobacteria</taxon>
        <taxon>Rhodobacterales</taxon>
        <taxon>Paracoccaceae</taxon>
        <taxon>Frigidibacter</taxon>
    </lineage>
</organism>
<dbReference type="Proteomes" id="UP000076128">
    <property type="component" value="Chromosome"/>
</dbReference>
<dbReference type="InterPro" id="IPR037923">
    <property type="entry name" value="HTH-like"/>
</dbReference>
<reference evidence="5 6" key="1">
    <citation type="submission" date="2015-09" db="EMBL/GenBank/DDBJ databases">
        <title>Complete genome sequence of Defluviimonas alba cai42t isolated from an oilfield in Xinjiang.</title>
        <authorList>
            <person name="Geng S."/>
            <person name="Pan X."/>
            <person name="Wu X."/>
        </authorList>
    </citation>
    <scope>NUCLEOTIDE SEQUENCE [LARGE SCALE GENOMIC DNA]</scope>
    <source>
        <strain evidence="6">cai42</strain>
    </source>
</reference>
<dbReference type="InterPro" id="IPR003313">
    <property type="entry name" value="AraC-bd"/>
</dbReference>
<dbReference type="InterPro" id="IPR009057">
    <property type="entry name" value="Homeodomain-like_sf"/>
</dbReference>
<dbReference type="OrthoDB" id="9816011at2"/>
<gene>
    <name evidence="5" type="ORF">AKL17_2145</name>
</gene>
<keyword evidence="3" id="KW-0804">Transcription</keyword>
<dbReference type="Pfam" id="PF12833">
    <property type="entry name" value="HTH_18"/>
    <property type="match status" value="1"/>
</dbReference>
<feature type="domain" description="HTH araC/xylS-type" evidence="4">
    <location>
        <begin position="184"/>
        <end position="283"/>
    </location>
</feature>
<dbReference type="RefSeq" id="WP_066813061.1">
    <property type="nucleotide sequence ID" value="NZ_CP012661.1"/>
</dbReference>
<dbReference type="EMBL" id="CP012661">
    <property type="protein sequence ID" value="AMY69391.1"/>
    <property type="molecule type" value="Genomic_DNA"/>
</dbReference>
<proteinExistence type="predicted"/>
<dbReference type="SUPFAM" id="SSF51215">
    <property type="entry name" value="Regulatory protein AraC"/>
    <property type="match status" value="1"/>
</dbReference>
<dbReference type="GO" id="GO:0043565">
    <property type="term" value="F:sequence-specific DNA binding"/>
    <property type="evidence" value="ECO:0007669"/>
    <property type="project" value="InterPro"/>
</dbReference>
<dbReference type="SUPFAM" id="SSF46689">
    <property type="entry name" value="Homeodomain-like"/>
    <property type="match status" value="2"/>
</dbReference>
<dbReference type="InterPro" id="IPR018060">
    <property type="entry name" value="HTH_AraC"/>
</dbReference>
<dbReference type="Pfam" id="PF02311">
    <property type="entry name" value="AraC_binding"/>
    <property type="match status" value="1"/>
</dbReference>
<name>A0A159Z311_9RHOB</name>
<evidence type="ECO:0000313" key="6">
    <source>
        <dbReference type="Proteomes" id="UP000076128"/>
    </source>
</evidence>
<dbReference type="PANTHER" id="PTHR43280">
    <property type="entry name" value="ARAC-FAMILY TRANSCRIPTIONAL REGULATOR"/>
    <property type="match status" value="1"/>
</dbReference>
<protein>
    <submittedName>
        <fullName evidence="5">Helix-turn-helix domain-containing protein</fullName>
    </submittedName>
</protein>
<dbReference type="STRING" id="1335048.AKL17_2145"/>
<dbReference type="InterPro" id="IPR014710">
    <property type="entry name" value="RmlC-like_jellyroll"/>
</dbReference>
<keyword evidence="6" id="KW-1185">Reference proteome</keyword>
<evidence type="ECO:0000256" key="2">
    <source>
        <dbReference type="ARBA" id="ARBA00023125"/>
    </source>
</evidence>
<dbReference type="PATRIC" id="fig|1335048.3.peg.2238"/>
<evidence type="ECO:0000256" key="3">
    <source>
        <dbReference type="ARBA" id="ARBA00023163"/>
    </source>
</evidence>
<dbReference type="PROSITE" id="PS01124">
    <property type="entry name" value="HTH_ARAC_FAMILY_2"/>
    <property type="match status" value="1"/>
</dbReference>
<dbReference type="PROSITE" id="PS00041">
    <property type="entry name" value="HTH_ARAC_FAMILY_1"/>
    <property type="match status" value="1"/>
</dbReference>
<evidence type="ECO:0000313" key="5">
    <source>
        <dbReference type="EMBL" id="AMY69391.1"/>
    </source>
</evidence>
<dbReference type="PANTHER" id="PTHR43280:SF27">
    <property type="entry name" value="TRANSCRIPTIONAL REGULATOR MTLR"/>
    <property type="match status" value="1"/>
</dbReference>
<accession>A0A159Z311</accession>
<dbReference type="Gene3D" id="1.10.10.60">
    <property type="entry name" value="Homeodomain-like"/>
    <property type="match status" value="2"/>
</dbReference>
<dbReference type="GO" id="GO:0003700">
    <property type="term" value="F:DNA-binding transcription factor activity"/>
    <property type="evidence" value="ECO:0007669"/>
    <property type="project" value="InterPro"/>
</dbReference>
<evidence type="ECO:0000259" key="4">
    <source>
        <dbReference type="PROSITE" id="PS01124"/>
    </source>
</evidence>
<dbReference type="AlphaFoldDB" id="A0A159Z311"/>
<keyword evidence="2" id="KW-0238">DNA-binding</keyword>
<dbReference type="SMART" id="SM00342">
    <property type="entry name" value="HTH_ARAC"/>
    <property type="match status" value="1"/>
</dbReference>